<name>A0A1Z4KVM8_ANAVA</name>
<dbReference type="Proteomes" id="UP000217507">
    <property type="component" value="Plasmid Plasmid2 dna"/>
</dbReference>
<organism evidence="1 2">
    <name type="scientific">Trichormus variabilis NIES-23</name>
    <dbReference type="NCBI Taxonomy" id="1973479"/>
    <lineage>
        <taxon>Bacteria</taxon>
        <taxon>Bacillati</taxon>
        <taxon>Cyanobacteriota</taxon>
        <taxon>Cyanophyceae</taxon>
        <taxon>Nostocales</taxon>
        <taxon>Nostocaceae</taxon>
        <taxon>Trichormus</taxon>
    </lineage>
</organism>
<keyword evidence="1" id="KW-0614">Plasmid</keyword>
<dbReference type="EMBL" id="AP018218">
    <property type="protein sequence ID" value="BAY72978.1"/>
    <property type="molecule type" value="Genomic_DNA"/>
</dbReference>
<reference evidence="1 2" key="1">
    <citation type="submission" date="2017-06" db="EMBL/GenBank/DDBJ databases">
        <title>Genome sequencing of cyanobaciteial culture collection at National Institute for Environmental Studies (NIES).</title>
        <authorList>
            <person name="Hirose Y."/>
            <person name="Shimura Y."/>
            <person name="Fujisawa T."/>
            <person name="Nakamura Y."/>
            <person name="Kawachi M."/>
        </authorList>
    </citation>
    <scope>NUCLEOTIDE SEQUENCE [LARGE SCALE GENOMIC DNA]</scope>
    <source>
        <strain evidence="1 2">NIES-23</strain>
        <plasmid evidence="2">Plasmid Plasmid2 dna</plasmid>
    </source>
</reference>
<evidence type="ECO:0000313" key="1">
    <source>
        <dbReference type="EMBL" id="BAY72978.1"/>
    </source>
</evidence>
<sequence length="159" mass="18064">MNWYYSIPQNITPVPGGVGPIEMAILAERLVKMDLGVELGKWNYQQLQQEQMQRATIIAPIARVFFAQQATAYPQSIRTERENLFVLEGSNYQIRFNSTTQSLIVARTNEKLTLIRLSLASNQIETARGITNEDVTRWQQIQAAIDSTTTQSNDRGMEL</sequence>
<geneLocation type="plasmid" evidence="1">
    <name>plasmid2</name>
</geneLocation>
<evidence type="ECO:0000313" key="2">
    <source>
        <dbReference type="Proteomes" id="UP000217507"/>
    </source>
</evidence>
<accession>A0A1Z4KVM8</accession>
<dbReference type="AlphaFoldDB" id="A0A1Z4KVM8"/>
<proteinExistence type="predicted"/>
<protein>
    <submittedName>
        <fullName evidence="1">Uncharacterized protein</fullName>
    </submittedName>
</protein>
<gene>
    <name evidence="1" type="ORF">NIES23_58060</name>
</gene>